<evidence type="ECO:0000256" key="5">
    <source>
        <dbReference type="ARBA" id="ARBA00022918"/>
    </source>
</evidence>
<dbReference type="InterPro" id="IPR000477">
    <property type="entry name" value="RT_dom"/>
</dbReference>
<dbReference type="InterPro" id="IPR000123">
    <property type="entry name" value="Reverse_transcriptase_msDNA"/>
</dbReference>
<dbReference type="GO" id="GO:0003964">
    <property type="term" value="F:RNA-directed DNA polymerase activity"/>
    <property type="evidence" value="ECO:0007669"/>
    <property type="project" value="UniProtKB-KW"/>
</dbReference>
<comment type="caution">
    <text evidence="9">The sequence shown here is derived from an EMBL/GenBank/DDBJ whole genome shotgun (WGS) entry which is preliminary data.</text>
</comment>
<keyword evidence="2" id="KW-0548">Nucleotidyltransferase</keyword>
<keyword evidence="1" id="KW-0808">Transferase</keyword>
<dbReference type="InterPro" id="IPR043502">
    <property type="entry name" value="DNA/RNA_pol_sf"/>
</dbReference>
<dbReference type="EMBL" id="CAMXCS010000002">
    <property type="protein sequence ID" value="CAI3942788.1"/>
    <property type="molecule type" value="Genomic_DNA"/>
</dbReference>
<evidence type="ECO:0000259" key="8">
    <source>
        <dbReference type="PROSITE" id="PS50878"/>
    </source>
</evidence>
<comment type="similarity">
    <text evidence="7">Belongs to the bacterial reverse transcriptase family.</text>
</comment>
<name>A0A9W4TNY5_9PROT</name>
<dbReference type="Proteomes" id="UP001154259">
    <property type="component" value="Unassembled WGS sequence"/>
</dbReference>
<evidence type="ECO:0000256" key="7">
    <source>
        <dbReference type="ARBA" id="ARBA00034120"/>
    </source>
</evidence>
<evidence type="ECO:0000256" key="6">
    <source>
        <dbReference type="ARBA" id="ARBA00023118"/>
    </source>
</evidence>
<evidence type="ECO:0000256" key="2">
    <source>
        <dbReference type="ARBA" id="ARBA00022695"/>
    </source>
</evidence>
<evidence type="ECO:0000256" key="3">
    <source>
        <dbReference type="ARBA" id="ARBA00022723"/>
    </source>
</evidence>
<dbReference type="SUPFAM" id="SSF56672">
    <property type="entry name" value="DNA/RNA polymerases"/>
    <property type="match status" value="1"/>
</dbReference>
<accession>A0A9W4TNY5</accession>
<dbReference type="GO" id="GO:0046872">
    <property type="term" value="F:metal ion binding"/>
    <property type="evidence" value="ECO:0007669"/>
    <property type="project" value="UniProtKB-KW"/>
</dbReference>
<gene>
    <name evidence="10" type="ORF">R53529_LOCUS1219</name>
    <name evidence="9" type="ORF">R53530_LOCUS1215</name>
</gene>
<keyword evidence="4" id="KW-0460">Magnesium</keyword>
<organism evidence="9 11">
    <name type="scientific">Commensalibacter communis</name>
    <dbReference type="NCBI Taxonomy" id="2972786"/>
    <lineage>
        <taxon>Bacteria</taxon>
        <taxon>Pseudomonadati</taxon>
        <taxon>Pseudomonadota</taxon>
        <taxon>Alphaproteobacteria</taxon>
        <taxon>Acetobacterales</taxon>
        <taxon>Acetobacteraceae</taxon>
    </lineage>
</organism>
<dbReference type="AlphaFoldDB" id="A0A9W4TNY5"/>
<dbReference type="CDD" id="cd03487">
    <property type="entry name" value="RT_Bac_retron_II"/>
    <property type="match status" value="1"/>
</dbReference>
<sequence>MQYLSYTKENRIQNISSLCLALKIKQDDLLEIANNVQNYYKPPYFIEKKNGGQRCIIDTVDPLKPLLKSINKVFFKNVYFPDYLTGSISGRDYISNVKIHRNSKNIITEDITSFFDNITESHVYDIWRRFFRFSDSVAQILTQLTTKDGKIHQGVPTSSYLANLSLWRHEQHFVNDLKKKGFVYSRYVDDMTISSSNVISREDKTWVISHLIGMLSANTLRIKRSKHAVLTSNKPMNIMGLNINGSKPTTPKKDRDIIRATLHRFDKHPASFSVEDLRSLQGKIINIRRMHVSKGEKFLKQFKETLHKNHITI</sequence>
<keyword evidence="12" id="KW-1185">Reference proteome</keyword>
<keyword evidence="6" id="KW-0051">Antiviral defense</keyword>
<dbReference type="Pfam" id="PF00078">
    <property type="entry name" value="RVT_1"/>
    <property type="match status" value="1"/>
</dbReference>
<dbReference type="GO" id="GO:0051607">
    <property type="term" value="P:defense response to virus"/>
    <property type="evidence" value="ECO:0007669"/>
    <property type="project" value="UniProtKB-KW"/>
</dbReference>
<evidence type="ECO:0000313" key="11">
    <source>
        <dbReference type="Proteomes" id="UP001154255"/>
    </source>
</evidence>
<protein>
    <recommendedName>
        <fullName evidence="8">Reverse transcriptase domain-containing protein</fullName>
    </recommendedName>
</protein>
<keyword evidence="3" id="KW-0479">Metal-binding</keyword>
<evidence type="ECO:0000256" key="1">
    <source>
        <dbReference type="ARBA" id="ARBA00022679"/>
    </source>
</evidence>
<dbReference type="EMBL" id="CAMXCM010000002">
    <property type="protein sequence ID" value="CAI3940699.1"/>
    <property type="molecule type" value="Genomic_DNA"/>
</dbReference>
<evidence type="ECO:0000313" key="9">
    <source>
        <dbReference type="EMBL" id="CAI3940699.1"/>
    </source>
</evidence>
<dbReference type="PROSITE" id="PS50878">
    <property type="entry name" value="RT_POL"/>
    <property type="match status" value="1"/>
</dbReference>
<evidence type="ECO:0000313" key="10">
    <source>
        <dbReference type="EMBL" id="CAI3942788.1"/>
    </source>
</evidence>
<dbReference type="PRINTS" id="PR00866">
    <property type="entry name" value="RNADNAPOLMS"/>
</dbReference>
<keyword evidence="5" id="KW-0695">RNA-directed DNA polymerase</keyword>
<feature type="domain" description="Reverse transcriptase" evidence="8">
    <location>
        <begin position="28"/>
        <end position="243"/>
    </location>
</feature>
<evidence type="ECO:0000313" key="12">
    <source>
        <dbReference type="Proteomes" id="UP001154259"/>
    </source>
</evidence>
<dbReference type="Proteomes" id="UP001154255">
    <property type="component" value="Unassembled WGS sequence"/>
</dbReference>
<proteinExistence type="inferred from homology"/>
<evidence type="ECO:0000256" key="4">
    <source>
        <dbReference type="ARBA" id="ARBA00022842"/>
    </source>
</evidence>
<reference evidence="9" key="1">
    <citation type="submission" date="2022-10" db="EMBL/GenBank/DDBJ databases">
        <authorList>
            <person name="Botero Cardona J."/>
        </authorList>
    </citation>
    <scope>NUCLEOTIDE SEQUENCE</scope>
    <source>
        <strain evidence="9">LMG 31819</strain>
        <strain evidence="10">R-53529</strain>
    </source>
</reference>
<dbReference type="RefSeq" id="WP_271789653.1">
    <property type="nucleotide sequence ID" value="NZ_CAMXCM010000002.1"/>
</dbReference>
<dbReference type="GO" id="GO:0003723">
    <property type="term" value="F:RNA binding"/>
    <property type="evidence" value="ECO:0007669"/>
    <property type="project" value="InterPro"/>
</dbReference>